<protein>
    <submittedName>
        <fullName evidence="12">Redoxin domain-containing protein</fullName>
    </submittedName>
</protein>
<dbReference type="AlphaFoldDB" id="A0A5B8U551"/>
<evidence type="ECO:0000256" key="6">
    <source>
        <dbReference type="ARBA" id="ARBA00023157"/>
    </source>
</evidence>
<keyword evidence="8" id="KW-0479">Metal-binding</keyword>
<evidence type="ECO:0000256" key="8">
    <source>
        <dbReference type="PIRSR" id="PIRSR603782-1"/>
    </source>
</evidence>
<reference evidence="12 13" key="1">
    <citation type="journal article" date="2018" name="J. Microbiol.">
        <title>Baekduia soli gen. nov., sp. nov., a novel bacterium isolated from the soil of Baekdu Mountain and proposal of a novel family name, Baekduiaceae fam. nov.</title>
        <authorList>
            <person name="An D.S."/>
            <person name="Siddiqi M.Z."/>
            <person name="Kim K.H."/>
            <person name="Yu H.S."/>
            <person name="Im W.T."/>
        </authorList>
    </citation>
    <scope>NUCLEOTIDE SEQUENCE [LARGE SCALE GENOMIC DNA]</scope>
    <source>
        <strain evidence="12 13">BR7-21</strain>
    </source>
</reference>
<dbReference type="Proteomes" id="UP000321805">
    <property type="component" value="Chromosome"/>
</dbReference>
<gene>
    <name evidence="12" type="ORF">FSW04_12040</name>
</gene>
<keyword evidence="5 8" id="KW-0186">Copper</keyword>
<feature type="transmembrane region" description="Helical" evidence="10">
    <location>
        <begin position="12"/>
        <end position="33"/>
    </location>
</feature>
<dbReference type="EMBL" id="CP042430">
    <property type="protein sequence ID" value="QEC48224.1"/>
    <property type="molecule type" value="Genomic_DNA"/>
</dbReference>
<evidence type="ECO:0000256" key="3">
    <source>
        <dbReference type="ARBA" id="ARBA00022748"/>
    </source>
</evidence>
<keyword evidence="3" id="KW-0201">Cytochrome c-type biogenesis</keyword>
<evidence type="ECO:0000256" key="9">
    <source>
        <dbReference type="PIRSR" id="PIRSR603782-2"/>
    </source>
</evidence>
<dbReference type="InterPro" id="IPR036249">
    <property type="entry name" value="Thioredoxin-like_sf"/>
</dbReference>
<feature type="domain" description="Thioredoxin" evidence="11">
    <location>
        <begin position="275"/>
        <end position="423"/>
    </location>
</feature>
<dbReference type="PROSITE" id="PS51352">
    <property type="entry name" value="THIOREDOXIN_2"/>
    <property type="match status" value="1"/>
</dbReference>
<dbReference type="CDD" id="cd02968">
    <property type="entry name" value="SCO"/>
    <property type="match status" value="1"/>
</dbReference>
<organism evidence="12 13">
    <name type="scientific">Baekduia soli</name>
    <dbReference type="NCBI Taxonomy" id="496014"/>
    <lineage>
        <taxon>Bacteria</taxon>
        <taxon>Bacillati</taxon>
        <taxon>Actinomycetota</taxon>
        <taxon>Thermoleophilia</taxon>
        <taxon>Solirubrobacterales</taxon>
        <taxon>Baekduiaceae</taxon>
        <taxon>Baekduia</taxon>
    </lineage>
</organism>
<evidence type="ECO:0000256" key="10">
    <source>
        <dbReference type="SAM" id="Phobius"/>
    </source>
</evidence>
<dbReference type="CDD" id="cd02966">
    <property type="entry name" value="TlpA_like_family"/>
    <property type="match status" value="1"/>
</dbReference>
<keyword evidence="4" id="KW-0735">Signal-anchor</keyword>
<feature type="disulfide bond" description="Redox-active" evidence="9">
    <location>
        <begin position="90"/>
        <end position="94"/>
    </location>
</feature>
<keyword evidence="7" id="KW-0676">Redox-active center</keyword>
<dbReference type="GO" id="GO:0016491">
    <property type="term" value="F:oxidoreductase activity"/>
    <property type="evidence" value="ECO:0007669"/>
    <property type="project" value="InterPro"/>
</dbReference>
<comment type="similarity">
    <text evidence="2">Belongs to the SCO1/2 family.</text>
</comment>
<dbReference type="OrthoDB" id="4859715at2"/>
<keyword evidence="13" id="KW-1185">Reference proteome</keyword>
<name>A0A5B8U551_9ACTN</name>
<dbReference type="GO" id="GO:0017004">
    <property type="term" value="P:cytochrome complex assembly"/>
    <property type="evidence" value="ECO:0007669"/>
    <property type="project" value="UniProtKB-KW"/>
</dbReference>
<dbReference type="Gene3D" id="3.40.30.10">
    <property type="entry name" value="Glutaredoxin"/>
    <property type="match status" value="2"/>
</dbReference>
<evidence type="ECO:0000259" key="11">
    <source>
        <dbReference type="PROSITE" id="PS51352"/>
    </source>
</evidence>
<evidence type="ECO:0000256" key="4">
    <source>
        <dbReference type="ARBA" id="ARBA00022968"/>
    </source>
</evidence>
<comment type="subcellular location">
    <subcellularLocation>
        <location evidence="1">Cell envelope</location>
    </subcellularLocation>
</comment>
<dbReference type="InterPro" id="IPR013766">
    <property type="entry name" value="Thioredoxin_domain"/>
</dbReference>
<evidence type="ECO:0000256" key="5">
    <source>
        <dbReference type="ARBA" id="ARBA00023008"/>
    </source>
</evidence>
<accession>A0A5B8U551</accession>
<dbReference type="InterPro" id="IPR050553">
    <property type="entry name" value="Thioredoxin_ResA/DsbE_sf"/>
</dbReference>
<dbReference type="GO" id="GO:0030313">
    <property type="term" value="C:cell envelope"/>
    <property type="evidence" value="ECO:0007669"/>
    <property type="project" value="UniProtKB-SubCell"/>
</dbReference>
<proteinExistence type="inferred from homology"/>
<feature type="binding site" evidence="8">
    <location>
        <position position="90"/>
    </location>
    <ligand>
        <name>Cu cation</name>
        <dbReference type="ChEBI" id="CHEBI:23378"/>
    </ligand>
</feature>
<dbReference type="Pfam" id="PF08534">
    <property type="entry name" value="Redoxin"/>
    <property type="match status" value="1"/>
</dbReference>
<feature type="binding site" evidence="8">
    <location>
        <position position="191"/>
    </location>
    <ligand>
        <name>Cu cation</name>
        <dbReference type="ChEBI" id="CHEBI:23378"/>
    </ligand>
</feature>
<dbReference type="GO" id="GO:0046872">
    <property type="term" value="F:metal ion binding"/>
    <property type="evidence" value="ECO:0007669"/>
    <property type="project" value="UniProtKB-KW"/>
</dbReference>
<keyword evidence="10" id="KW-1133">Transmembrane helix</keyword>
<evidence type="ECO:0000256" key="7">
    <source>
        <dbReference type="ARBA" id="ARBA00023284"/>
    </source>
</evidence>
<evidence type="ECO:0000256" key="2">
    <source>
        <dbReference type="ARBA" id="ARBA00010996"/>
    </source>
</evidence>
<sequence>MDVSRIERIGRALLAVGAVLVVADVVAFLGLGVGRGTKQAGAVPTSSLAEGVAVDRPVGSLGLRDERGRPTSLAAFRGRYLVIAPSLTLCREVCPLTTGALEGLRRRLQDDGLGDRVVVAEATVDPWRDSPARVRAWKRRTGATIRYLTGSPAQIHRLWSALGIAYRRTPEGVPADTDSWTHRPLRFDVQHSDGVFVVDPRGRLRVAITGMPRVGVLPKRLTAMLDATGRENLLHPRAPWTVEGLYADLLAVMGRPAAPGAGAGAAPTAAEARAALTGSPAPLAALHAQGGRLLDGGTAAFRARLAALRGRPVVVNAWASWCPPCRTELPLLAGAAARFGRQVAFLGLDVNDQAAAGRRLLAAAQPSYPSYAGASGAAGSGLPGFFGLPTTFFLDRAGRVIATHQGEYRDRATLDADIRRHLLAGIGSG</sequence>
<dbReference type="KEGG" id="bsol:FSW04_12040"/>
<dbReference type="PANTHER" id="PTHR42852">
    <property type="entry name" value="THIOL:DISULFIDE INTERCHANGE PROTEIN DSBE"/>
    <property type="match status" value="1"/>
</dbReference>
<dbReference type="InterPro" id="IPR003782">
    <property type="entry name" value="SCO1/SenC"/>
</dbReference>
<keyword evidence="10" id="KW-0472">Membrane</keyword>
<keyword evidence="6 9" id="KW-1015">Disulfide bond</keyword>
<keyword evidence="10" id="KW-0812">Transmembrane</keyword>
<evidence type="ECO:0000256" key="1">
    <source>
        <dbReference type="ARBA" id="ARBA00004196"/>
    </source>
</evidence>
<dbReference type="Pfam" id="PF02630">
    <property type="entry name" value="SCO1-SenC"/>
    <property type="match status" value="1"/>
</dbReference>
<feature type="binding site" evidence="8">
    <location>
        <position position="94"/>
    </location>
    <ligand>
        <name>Cu cation</name>
        <dbReference type="ChEBI" id="CHEBI:23378"/>
    </ligand>
</feature>
<dbReference type="InterPro" id="IPR013740">
    <property type="entry name" value="Redoxin"/>
</dbReference>
<dbReference type="PANTHER" id="PTHR42852:SF6">
    <property type="entry name" value="THIOL:DISULFIDE INTERCHANGE PROTEIN DSBE"/>
    <property type="match status" value="1"/>
</dbReference>
<evidence type="ECO:0000313" key="13">
    <source>
        <dbReference type="Proteomes" id="UP000321805"/>
    </source>
</evidence>
<evidence type="ECO:0000313" key="12">
    <source>
        <dbReference type="EMBL" id="QEC48224.1"/>
    </source>
</evidence>
<dbReference type="SUPFAM" id="SSF52833">
    <property type="entry name" value="Thioredoxin-like"/>
    <property type="match status" value="2"/>
</dbReference>